<dbReference type="PaxDb" id="121845-A0A1S4E9J3"/>
<protein>
    <submittedName>
        <fullName evidence="8">Differentially expressed in FDCP 8 homolog isoform X1</fullName>
    </submittedName>
</protein>
<sequence>MILETEGCSNDRKWVVRNLIELRYKLELLKENENQSIQKQENEIIRNGHHFVLTKTQLGTSKSQLKRCDMCCGYVTVLGLVMPWYECSDCRYVVHVKCVSATRRTCVFVKAGEQPDYELNICPEITLLEQKYKCFECRAPIIYTLPVSTTTSSSGSMSCLSSNCLNNTDNVWANPRLCDYDGRHYCVSCHWQDEAIIPARVVLHWDFTRYPVSRASAQLLRIMQNRPILNITAINPSLFGFIEELALVMKYREDLLLMKQYLITCRVALEMNLLWNALDKRQNLLIYPSDVFSLKDLIEIKSGTVVTFLESVLNTFRQHIKQDCKVCFGRGYLCELCIGKVVIFPFDENVHVCPVCQTVYHKHCWLHKNVCTKCERINKKRAQIESENCDVMDGEERLVEEAIELDEEF</sequence>
<dbReference type="InterPro" id="IPR051366">
    <property type="entry name" value="DEF8"/>
</dbReference>
<dbReference type="SUPFAM" id="SSF57889">
    <property type="entry name" value="Cysteine-rich domain"/>
    <property type="match status" value="1"/>
</dbReference>
<dbReference type="InterPro" id="IPR036280">
    <property type="entry name" value="Multihaem_cyt_sf"/>
</dbReference>
<accession>A0A1S4E9J3</accession>
<gene>
    <name evidence="8" type="primary">LOC103507582</name>
</gene>
<comment type="similarity">
    <text evidence="5">Belongs to the DEF8 family.</text>
</comment>
<dbReference type="STRING" id="121845.A0A1S4E9J3"/>
<dbReference type="RefSeq" id="XP_017298875.1">
    <property type="nucleotide sequence ID" value="XM_017443386.1"/>
</dbReference>
<dbReference type="Pfam" id="PF13901">
    <property type="entry name" value="RH_dom"/>
    <property type="match status" value="1"/>
</dbReference>
<dbReference type="AlphaFoldDB" id="A0A1S4E9J3"/>
<dbReference type="InterPro" id="IPR046349">
    <property type="entry name" value="C1-like_sf"/>
</dbReference>
<keyword evidence="3" id="KW-0863">Zinc-finger</keyword>
<evidence type="ECO:0000313" key="8">
    <source>
        <dbReference type="RefSeq" id="XP_017298875.1"/>
    </source>
</evidence>
<dbReference type="SUPFAM" id="SSF48695">
    <property type="entry name" value="Multiheme cytochromes"/>
    <property type="match status" value="1"/>
</dbReference>
<dbReference type="CDD" id="cd20819">
    <property type="entry name" value="C1_DEF8"/>
    <property type="match status" value="1"/>
</dbReference>
<name>A0A1S4E9J3_DIACI</name>
<evidence type="ECO:0000256" key="3">
    <source>
        <dbReference type="ARBA" id="ARBA00022771"/>
    </source>
</evidence>
<evidence type="ECO:0000256" key="2">
    <source>
        <dbReference type="ARBA" id="ARBA00022737"/>
    </source>
</evidence>
<keyword evidence="1" id="KW-0479">Metal-binding</keyword>
<dbReference type="InterPro" id="IPR025258">
    <property type="entry name" value="RH_dom"/>
</dbReference>
<evidence type="ECO:0000259" key="6">
    <source>
        <dbReference type="PROSITE" id="PS50081"/>
    </source>
</evidence>
<dbReference type="PROSITE" id="PS50081">
    <property type="entry name" value="ZF_DAG_PE_2"/>
    <property type="match status" value="1"/>
</dbReference>
<evidence type="ECO:0000313" key="7">
    <source>
        <dbReference type="Proteomes" id="UP000079169"/>
    </source>
</evidence>
<dbReference type="PANTHER" id="PTHR12326:SF3">
    <property type="entry name" value="DIFFERENTIALLY EXPRESSED IN FDCP 8 HOMOLOG"/>
    <property type="match status" value="1"/>
</dbReference>
<keyword evidence="7" id="KW-1185">Reference proteome</keyword>
<dbReference type="Proteomes" id="UP000079169">
    <property type="component" value="Unplaced"/>
</dbReference>
<dbReference type="SMART" id="SM00109">
    <property type="entry name" value="C1"/>
    <property type="match status" value="1"/>
</dbReference>
<dbReference type="OMA" id="NMICPKC"/>
<reference evidence="8" key="1">
    <citation type="submission" date="2025-08" db="UniProtKB">
        <authorList>
            <consortium name="RefSeq"/>
        </authorList>
    </citation>
    <scope>IDENTIFICATION</scope>
</reference>
<dbReference type="InterPro" id="IPR047983">
    <property type="entry name" value="DEF8_C1"/>
</dbReference>
<dbReference type="GO" id="GO:0008270">
    <property type="term" value="F:zinc ion binding"/>
    <property type="evidence" value="ECO:0007669"/>
    <property type="project" value="UniProtKB-KW"/>
</dbReference>
<dbReference type="KEGG" id="dci:103507582"/>
<evidence type="ECO:0000256" key="5">
    <source>
        <dbReference type="ARBA" id="ARBA00029450"/>
    </source>
</evidence>
<evidence type="ECO:0000256" key="4">
    <source>
        <dbReference type="ARBA" id="ARBA00022833"/>
    </source>
</evidence>
<evidence type="ECO:0000256" key="1">
    <source>
        <dbReference type="ARBA" id="ARBA00022723"/>
    </source>
</evidence>
<dbReference type="GeneID" id="103507582"/>
<organism evidence="7 8">
    <name type="scientific">Diaphorina citri</name>
    <name type="common">Asian citrus psyllid</name>
    <dbReference type="NCBI Taxonomy" id="121845"/>
    <lineage>
        <taxon>Eukaryota</taxon>
        <taxon>Metazoa</taxon>
        <taxon>Ecdysozoa</taxon>
        <taxon>Arthropoda</taxon>
        <taxon>Hexapoda</taxon>
        <taxon>Insecta</taxon>
        <taxon>Pterygota</taxon>
        <taxon>Neoptera</taxon>
        <taxon>Paraneoptera</taxon>
        <taxon>Hemiptera</taxon>
        <taxon>Sternorrhyncha</taxon>
        <taxon>Psylloidea</taxon>
        <taxon>Psyllidae</taxon>
        <taxon>Diaphorininae</taxon>
        <taxon>Diaphorina</taxon>
    </lineage>
</organism>
<feature type="domain" description="Phorbol-ester/DAG-type" evidence="6">
    <location>
        <begin position="48"/>
        <end position="106"/>
    </location>
</feature>
<dbReference type="PANTHER" id="PTHR12326">
    <property type="entry name" value="PLECKSTRIN HOMOLOGY DOMAIN CONTAINING PROTEIN"/>
    <property type="match status" value="1"/>
</dbReference>
<dbReference type="InterPro" id="IPR002219">
    <property type="entry name" value="PKC_DAG/PE"/>
</dbReference>
<dbReference type="SMART" id="SM01175">
    <property type="entry name" value="DUF4206"/>
    <property type="match status" value="1"/>
</dbReference>
<dbReference type="Gene3D" id="3.30.60.20">
    <property type="match status" value="1"/>
</dbReference>
<keyword evidence="4" id="KW-0862">Zinc</keyword>
<proteinExistence type="inferred from homology"/>
<keyword evidence="2" id="KW-0677">Repeat</keyword>